<keyword evidence="3 5" id="KW-0326">Glycosidase</keyword>
<protein>
    <submittedName>
        <fullName evidence="5">Glycogen debranching protein GlgX</fullName>
        <ecNumber evidence="5">3.2.1.196</ecNumber>
    </submittedName>
</protein>
<gene>
    <name evidence="5" type="primary">glgX</name>
    <name evidence="5" type="ORF">ACI43T_07985</name>
</gene>
<comment type="caution">
    <text evidence="5">The sequence shown here is derived from an EMBL/GenBank/DDBJ whole genome shotgun (WGS) entry which is preliminary data.</text>
</comment>
<dbReference type="Gene3D" id="2.60.40.1180">
    <property type="entry name" value="Golgi alpha-mannosidase II"/>
    <property type="match status" value="1"/>
</dbReference>
<dbReference type="InterPro" id="IPR013783">
    <property type="entry name" value="Ig-like_fold"/>
</dbReference>
<dbReference type="GO" id="GO:0120549">
    <property type="term" value="F:limit dextrin alpha-1,6-maltotetraose-hydrolase activity"/>
    <property type="evidence" value="ECO:0007669"/>
    <property type="project" value="UniProtKB-EC"/>
</dbReference>
<organism evidence="5 6">
    <name type="scientific">Neisseria oralis</name>
    <dbReference type="NCBI Taxonomy" id="1107316"/>
    <lineage>
        <taxon>Bacteria</taxon>
        <taxon>Pseudomonadati</taxon>
        <taxon>Pseudomonadota</taxon>
        <taxon>Betaproteobacteria</taxon>
        <taxon>Neisseriales</taxon>
        <taxon>Neisseriaceae</taxon>
        <taxon>Neisseria</taxon>
    </lineage>
</organism>
<evidence type="ECO:0000256" key="3">
    <source>
        <dbReference type="ARBA" id="ARBA00023295"/>
    </source>
</evidence>
<dbReference type="PANTHER" id="PTHR43002">
    <property type="entry name" value="GLYCOGEN DEBRANCHING ENZYME"/>
    <property type="match status" value="1"/>
</dbReference>
<dbReference type="SUPFAM" id="SSF81296">
    <property type="entry name" value="E set domains"/>
    <property type="match status" value="1"/>
</dbReference>
<evidence type="ECO:0000259" key="4">
    <source>
        <dbReference type="SMART" id="SM00642"/>
    </source>
</evidence>
<dbReference type="Gene3D" id="3.20.20.80">
    <property type="entry name" value="Glycosidases"/>
    <property type="match status" value="1"/>
</dbReference>
<evidence type="ECO:0000256" key="2">
    <source>
        <dbReference type="ARBA" id="ARBA00022801"/>
    </source>
</evidence>
<dbReference type="EMBL" id="JBJGEB010000007">
    <property type="protein sequence ID" value="MFK7642431.1"/>
    <property type="molecule type" value="Genomic_DNA"/>
</dbReference>
<dbReference type="CDD" id="cd02856">
    <property type="entry name" value="E_set_GDE_Isoamylase_N"/>
    <property type="match status" value="1"/>
</dbReference>
<dbReference type="InterPro" id="IPR014756">
    <property type="entry name" value="Ig_E-set"/>
</dbReference>
<accession>A0ABW8Q6Y7</accession>
<feature type="domain" description="Glycosyl hydrolase family 13 catalytic" evidence="4">
    <location>
        <begin position="140"/>
        <end position="561"/>
    </location>
</feature>
<dbReference type="CDD" id="cd11326">
    <property type="entry name" value="AmyAc_Glg_debranch"/>
    <property type="match status" value="1"/>
</dbReference>
<dbReference type="RefSeq" id="WP_405386374.1">
    <property type="nucleotide sequence ID" value="NZ_JBJGEB010000007.1"/>
</dbReference>
<reference evidence="5 6" key="1">
    <citation type="submission" date="2024-11" db="EMBL/GenBank/DDBJ databases">
        <authorList>
            <person name="Mikucki A.G."/>
            <person name="Kahler C.M."/>
        </authorList>
    </citation>
    <scope>NUCLEOTIDE SEQUENCE [LARGE SCALE GENOMIC DNA]</scope>
    <source>
        <strain evidence="5 6">EXNM717</strain>
    </source>
</reference>
<dbReference type="InterPro" id="IPR004193">
    <property type="entry name" value="Glyco_hydro_13_N"/>
</dbReference>
<dbReference type="InterPro" id="IPR011837">
    <property type="entry name" value="Glycogen_debranch_GlgX"/>
</dbReference>
<sequence>MTAATWHIEEGVPYPMGATLTNEGVNFTLFSINAEKVELCLFDGDVETRLTLPDRVGSVFYGFVPGVRAGQRYGFRVYGRENAARGSCFNPQKLLIDPYSKKIDGKPVYRNEEELAWFHHTDERDNAHIAPKSIVAGKSRFNWGNDRHPNTPWGRTVLYEAHVKGLTKQFPHLKHKGTYQALSDPRLVDYLKKLGITAVELLPIHQHLDEYHLQRQGLSNYWGYNTYSHFAVEPSYAVNPANAEDELKKAVRTLHKAGIEVILDVVYNHTAEQDGQGPMLCQRGIDNTLWYWLNGDGYYENWSGCGNTLNIVRRDVTRWAADSLRYWVEEFHVDGFRFDLGTVLGREPDFQAYGRFFQVVYQDPVLASRKLIVEAWDIGEGGYHLGNFPQPFAEWNGRFRDDMRAFWVWESGSLGAFAERLAGSSDIFCHSGRRPSASINFITAHDGFTLHDLVSYNEKHNVANGEENRDGHNENISYNHGVEGETYDIHVLNDREYTAKALLASLLMANGTPMLLAGDEFGNSQGGNNNGYCQDNSISWLDWPDKRHGLQTYVQELIAVRNRIRLLNEDQWWNEQRVQWLSSDGLAMGETCWHNRGIKAMQVLIDGEWLLLVNAKRSQQLFNLPQGQWEMSCVPSKKFNYNSAKCTVEHMGIWILHKKD</sequence>
<evidence type="ECO:0000313" key="5">
    <source>
        <dbReference type="EMBL" id="MFK7642431.1"/>
    </source>
</evidence>
<dbReference type="NCBIfam" id="TIGR02100">
    <property type="entry name" value="glgX_debranch"/>
    <property type="match status" value="1"/>
</dbReference>
<evidence type="ECO:0000256" key="1">
    <source>
        <dbReference type="ARBA" id="ARBA00008061"/>
    </source>
</evidence>
<name>A0ABW8Q6Y7_9NEIS</name>
<dbReference type="Pfam" id="PF02922">
    <property type="entry name" value="CBM_48"/>
    <property type="match status" value="1"/>
</dbReference>
<keyword evidence="6" id="KW-1185">Reference proteome</keyword>
<dbReference type="Proteomes" id="UP001621964">
    <property type="component" value="Unassembled WGS sequence"/>
</dbReference>
<dbReference type="InterPro" id="IPR044505">
    <property type="entry name" value="GlgX_Isoamylase_N_E_set"/>
</dbReference>
<keyword evidence="2 5" id="KW-0378">Hydrolase</keyword>
<evidence type="ECO:0000313" key="6">
    <source>
        <dbReference type="Proteomes" id="UP001621964"/>
    </source>
</evidence>
<proteinExistence type="inferred from homology"/>
<dbReference type="SUPFAM" id="SSF51445">
    <property type="entry name" value="(Trans)glycosidases"/>
    <property type="match status" value="1"/>
</dbReference>
<dbReference type="Gene3D" id="2.60.40.10">
    <property type="entry name" value="Immunoglobulins"/>
    <property type="match status" value="1"/>
</dbReference>
<dbReference type="InterPro" id="IPR013780">
    <property type="entry name" value="Glyco_hydro_b"/>
</dbReference>
<dbReference type="SUPFAM" id="SSF51011">
    <property type="entry name" value="Glycosyl hydrolase domain"/>
    <property type="match status" value="1"/>
</dbReference>
<dbReference type="InterPro" id="IPR040784">
    <property type="entry name" value="GlgX_C"/>
</dbReference>
<dbReference type="EC" id="3.2.1.196" evidence="5"/>
<dbReference type="Pfam" id="PF00128">
    <property type="entry name" value="Alpha-amylase"/>
    <property type="match status" value="1"/>
</dbReference>
<dbReference type="SMART" id="SM00642">
    <property type="entry name" value="Aamy"/>
    <property type="match status" value="1"/>
</dbReference>
<dbReference type="InterPro" id="IPR006047">
    <property type="entry name" value="GH13_cat_dom"/>
</dbReference>
<dbReference type="InterPro" id="IPR017853">
    <property type="entry name" value="GH"/>
</dbReference>
<comment type="similarity">
    <text evidence="1">Belongs to the glycosyl hydrolase 13 family.</text>
</comment>
<dbReference type="Pfam" id="PF18390">
    <property type="entry name" value="GlgX_C"/>
    <property type="match status" value="1"/>
</dbReference>